<feature type="transmembrane region" description="Helical" evidence="17">
    <location>
        <begin position="90"/>
        <end position="113"/>
    </location>
</feature>
<comment type="subcellular location">
    <subcellularLocation>
        <location evidence="2">Endoplasmic reticulum membrane</location>
        <topology evidence="2">Multi-pass membrane protein</topology>
    </subcellularLocation>
</comment>
<dbReference type="EC" id="2.3.2.27" evidence="5"/>
<dbReference type="GO" id="GO:0005789">
    <property type="term" value="C:endoplasmic reticulum membrane"/>
    <property type="evidence" value="ECO:0007669"/>
    <property type="project" value="UniProtKB-SubCell"/>
</dbReference>
<dbReference type="AlphaFoldDB" id="A0AA39DXP5"/>
<comment type="similarity">
    <text evidence="4">Belongs to the HRD1 family.</text>
</comment>
<evidence type="ECO:0000256" key="10">
    <source>
        <dbReference type="ARBA" id="ARBA00022786"/>
    </source>
</evidence>
<keyword evidence="7 17" id="KW-0812">Transmembrane</keyword>
<evidence type="ECO:0000256" key="4">
    <source>
        <dbReference type="ARBA" id="ARBA00010089"/>
    </source>
</evidence>
<evidence type="ECO:0000256" key="8">
    <source>
        <dbReference type="ARBA" id="ARBA00022723"/>
    </source>
</evidence>
<dbReference type="GO" id="GO:0043161">
    <property type="term" value="P:proteasome-mediated ubiquitin-dependent protein catabolic process"/>
    <property type="evidence" value="ECO:0007669"/>
    <property type="project" value="TreeGrafter"/>
</dbReference>
<dbReference type="InterPro" id="IPR001841">
    <property type="entry name" value="Znf_RING"/>
</dbReference>
<dbReference type="InterPro" id="IPR057992">
    <property type="entry name" value="TPR_SYVN1_N"/>
</dbReference>
<evidence type="ECO:0000256" key="7">
    <source>
        <dbReference type="ARBA" id="ARBA00022692"/>
    </source>
</evidence>
<evidence type="ECO:0000256" key="2">
    <source>
        <dbReference type="ARBA" id="ARBA00004477"/>
    </source>
</evidence>
<keyword evidence="12" id="KW-0862">Zinc</keyword>
<dbReference type="GO" id="GO:0036503">
    <property type="term" value="P:ERAD pathway"/>
    <property type="evidence" value="ECO:0007669"/>
    <property type="project" value="TreeGrafter"/>
</dbReference>
<keyword evidence="11" id="KW-0256">Endoplasmic reticulum</keyword>
<evidence type="ECO:0000256" key="3">
    <source>
        <dbReference type="ARBA" id="ARBA00004906"/>
    </source>
</evidence>
<dbReference type="Gene3D" id="3.30.40.10">
    <property type="entry name" value="Zinc/RING finger domain, C3HC4 (zinc finger)"/>
    <property type="match status" value="1"/>
</dbReference>
<keyword evidence="8" id="KW-0479">Metal-binding</keyword>
<name>A0AA39DXP5_VITRO</name>
<keyword evidence="13 17" id="KW-1133">Transmembrane helix</keyword>
<evidence type="ECO:0000256" key="13">
    <source>
        <dbReference type="ARBA" id="ARBA00022989"/>
    </source>
</evidence>
<comment type="catalytic activity">
    <reaction evidence="1">
        <text>S-ubiquitinyl-[E2 ubiquitin-conjugating enzyme]-L-cysteine + [acceptor protein]-L-lysine = [E2 ubiquitin-conjugating enzyme]-L-cysteine + N(6)-ubiquitinyl-[acceptor protein]-L-lysine.</text>
        <dbReference type="EC" id="2.3.2.27"/>
    </reaction>
</comment>
<dbReference type="InterPro" id="IPR013083">
    <property type="entry name" value="Znf_RING/FYVE/PHD"/>
</dbReference>
<keyword evidence="9 15" id="KW-0863">Zinc-finger</keyword>
<dbReference type="InterPro" id="IPR058051">
    <property type="entry name" value="Znf_RING_synoviolin"/>
</dbReference>
<keyword evidence="14 17" id="KW-0472">Membrane</keyword>
<evidence type="ECO:0000256" key="5">
    <source>
        <dbReference type="ARBA" id="ARBA00012483"/>
    </source>
</evidence>
<evidence type="ECO:0000256" key="17">
    <source>
        <dbReference type="SAM" id="Phobius"/>
    </source>
</evidence>
<dbReference type="SMART" id="SM00184">
    <property type="entry name" value="RING"/>
    <property type="match status" value="1"/>
</dbReference>
<evidence type="ECO:0000256" key="14">
    <source>
        <dbReference type="ARBA" id="ARBA00023136"/>
    </source>
</evidence>
<feature type="transmembrane region" description="Helical" evidence="17">
    <location>
        <begin position="155"/>
        <end position="176"/>
    </location>
</feature>
<feature type="compositionally biased region" description="Basic and acidic residues" evidence="16">
    <location>
        <begin position="338"/>
        <end position="349"/>
    </location>
</feature>
<evidence type="ECO:0000259" key="18">
    <source>
        <dbReference type="PROSITE" id="PS50089"/>
    </source>
</evidence>
<evidence type="ECO:0000256" key="16">
    <source>
        <dbReference type="SAM" id="MobiDB-lite"/>
    </source>
</evidence>
<dbReference type="EMBL" id="JARBHA010000005">
    <property type="protein sequence ID" value="KAJ9701831.1"/>
    <property type="molecule type" value="Genomic_DNA"/>
</dbReference>
<dbReference type="PANTHER" id="PTHR22763">
    <property type="entry name" value="RING ZINC FINGER PROTEIN"/>
    <property type="match status" value="1"/>
</dbReference>
<gene>
    <name evidence="19" type="ORF">PVL29_006978</name>
</gene>
<accession>A0AA39DXP5</accession>
<dbReference type="GO" id="GO:0061630">
    <property type="term" value="F:ubiquitin protein ligase activity"/>
    <property type="evidence" value="ECO:0007669"/>
    <property type="project" value="UniProtKB-EC"/>
</dbReference>
<proteinExistence type="inferred from homology"/>
<evidence type="ECO:0000256" key="6">
    <source>
        <dbReference type="ARBA" id="ARBA00022679"/>
    </source>
</evidence>
<dbReference type="GO" id="GO:0008270">
    <property type="term" value="F:zinc ion binding"/>
    <property type="evidence" value="ECO:0007669"/>
    <property type="project" value="UniProtKB-KW"/>
</dbReference>
<reference evidence="19 20" key="1">
    <citation type="journal article" date="2023" name="BMC Biotechnol.">
        <title>Vitis rotundifolia cv Carlos genome sequencing.</title>
        <authorList>
            <person name="Huff M."/>
            <person name="Hulse-Kemp A."/>
            <person name="Scheffler B."/>
            <person name="Youngblood R."/>
            <person name="Simpson S."/>
            <person name="Babiker E."/>
            <person name="Staton M."/>
        </authorList>
    </citation>
    <scope>NUCLEOTIDE SEQUENCE [LARGE SCALE GENOMIC DNA]</scope>
    <source>
        <tissue evidence="19">Leaf</tissue>
    </source>
</reference>
<sequence>MKNLQTYAVLSLVATLTVIYHAFNSRGQFYPAAVYKSTSKISLVLLLNMGIVVICILWQQTKRVFLGSLREAEVERLNEQSFPMLSHIRIVSFMGFLLILDSLFLYSSLNYLIQTRQASVSSSFLLSNDMLMEGQWEKKAVYTFYLELIRDLLHLSMYLCFFLVIFTNYGLTLHLIRELYETFRNFKVHVADYIRYRKITSNMNDRFPNATSEELNAGAPTTCIICREEMTTAKKLICGHLFHVHCLRSWLERQHTCPTCRALVVPPENGTSTAGGQHGSWSDFHQQGNGDLLFSIIRASCSQYLLFFYEMSFSYDMAPSASSTGKGKDIASSSVPDSGHHGEIEETDT</sequence>
<keyword evidence="10" id="KW-0833">Ubl conjugation pathway</keyword>
<dbReference type="InterPro" id="IPR050731">
    <property type="entry name" value="HRD1_E3_ubiq-ligases"/>
</dbReference>
<dbReference type="CDD" id="cd16479">
    <property type="entry name" value="RING-H2_synoviolin"/>
    <property type="match status" value="1"/>
</dbReference>
<feature type="compositionally biased region" description="Polar residues" evidence="16">
    <location>
        <begin position="323"/>
        <end position="336"/>
    </location>
</feature>
<keyword evidence="6" id="KW-0808">Transferase</keyword>
<organism evidence="19 20">
    <name type="scientific">Vitis rotundifolia</name>
    <name type="common">Muscadine grape</name>
    <dbReference type="NCBI Taxonomy" id="103349"/>
    <lineage>
        <taxon>Eukaryota</taxon>
        <taxon>Viridiplantae</taxon>
        <taxon>Streptophyta</taxon>
        <taxon>Embryophyta</taxon>
        <taxon>Tracheophyta</taxon>
        <taxon>Spermatophyta</taxon>
        <taxon>Magnoliopsida</taxon>
        <taxon>eudicotyledons</taxon>
        <taxon>Gunneridae</taxon>
        <taxon>Pentapetalae</taxon>
        <taxon>rosids</taxon>
        <taxon>Vitales</taxon>
        <taxon>Vitaceae</taxon>
        <taxon>Viteae</taxon>
        <taxon>Vitis</taxon>
    </lineage>
</organism>
<dbReference type="PROSITE" id="PS50089">
    <property type="entry name" value="ZF_RING_2"/>
    <property type="match status" value="1"/>
</dbReference>
<feature type="domain" description="RING-type" evidence="18">
    <location>
        <begin position="223"/>
        <end position="261"/>
    </location>
</feature>
<evidence type="ECO:0000256" key="15">
    <source>
        <dbReference type="PROSITE-ProRule" id="PRU00175"/>
    </source>
</evidence>
<feature type="transmembrane region" description="Helical" evidence="17">
    <location>
        <begin position="37"/>
        <end position="58"/>
    </location>
</feature>
<dbReference type="Pfam" id="PF25563">
    <property type="entry name" value="TPR_SYVN1_N"/>
    <property type="match status" value="2"/>
</dbReference>
<dbReference type="Pfam" id="PF13639">
    <property type="entry name" value="zf-RING_2"/>
    <property type="match status" value="1"/>
</dbReference>
<protein>
    <recommendedName>
        <fullName evidence="5">RING-type E3 ubiquitin transferase</fullName>
        <ecNumber evidence="5">2.3.2.27</ecNumber>
    </recommendedName>
</protein>
<dbReference type="PANTHER" id="PTHR22763:SF184">
    <property type="entry name" value="E3 UBIQUITIN-PROTEIN LIGASE SYNOVIOLIN"/>
    <property type="match status" value="1"/>
</dbReference>
<evidence type="ECO:0000256" key="1">
    <source>
        <dbReference type="ARBA" id="ARBA00000900"/>
    </source>
</evidence>
<evidence type="ECO:0000256" key="11">
    <source>
        <dbReference type="ARBA" id="ARBA00022824"/>
    </source>
</evidence>
<dbReference type="Proteomes" id="UP001168098">
    <property type="component" value="Unassembled WGS sequence"/>
</dbReference>
<dbReference type="FunFam" id="3.30.40.10:FF:000194">
    <property type="entry name" value="ERAD-associated E3 ubiquitin-protein ligase HRD1A"/>
    <property type="match status" value="1"/>
</dbReference>
<evidence type="ECO:0000256" key="9">
    <source>
        <dbReference type="ARBA" id="ARBA00022771"/>
    </source>
</evidence>
<feature type="region of interest" description="Disordered" evidence="16">
    <location>
        <begin position="323"/>
        <end position="349"/>
    </location>
</feature>
<dbReference type="SUPFAM" id="SSF57850">
    <property type="entry name" value="RING/U-box"/>
    <property type="match status" value="1"/>
</dbReference>
<comment type="caution">
    <text evidence="19">The sequence shown here is derived from an EMBL/GenBank/DDBJ whole genome shotgun (WGS) entry which is preliminary data.</text>
</comment>
<evidence type="ECO:0000313" key="20">
    <source>
        <dbReference type="Proteomes" id="UP001168098"/>
    </source>
</evidence>
<keyword evidence="20" id="KW-1185">Reference proteome</keyword>
<evidence type="ECO:0000256" key="12">
    <source>
        <dbReference type="ARBA" id="ARBA00022833"/>
    </source>
</evidence>
<evidence type="ECO:0000313" key="19">
    <source>
        <dbReference type="EMBL" id="KAJ9701831.1"/>
    </source>
</evidence>
<comment type="pathway">
    <text evidence="3">Protein modification; protein ubiquitination.</text>
</comment>